<evidence type="ECO:0000256" key="4">
    <source>
        <dbReference type="ARBA" id="ARBA00022448"/>
    </source>
</evidence>
<dbReference type="RefSeq" id="WP_137114266.1">
    <property type="nucleotide sequence ID" value="NZ_CP032321.1"/>
</dbReference>
<evidence type="ECO:0000256" key="5">
    <source>
        <dbReference type="ARBA" id="ARBA00022490"/>
    </source>
</evidence>
<keyword evidence="4" id="KW-0813">Transport</keyword>
<dbReference type="InterPro" id="IPR028366">
    <property type="entry name" value="PhoU"/>
</dbReference>
<evidence type="ECO:0000256" key="1">
    <source>
        <dbReference type="ARBA" id="ARBA00004496"/>
    </source>
</evidence>
<comment type="subunit">
    <text evidence="3">Homodimer.</text>
</comment>
<evidence type="ECO:0000256" key="7">
    <source>
        <dbReference type="ARBA" id="ARBA00056181"/>
    </source>
</evidence>
<dbReference type="GO" id="GO:0005737">
    <property type="term" value="C:cytoplasm"/>
    <property type="evidence" value="ECO:0007669"/>
    <property type="project" value="UniProtKB-SubCell"/>
</dbReference>
<evidence type="ECO:0000256" key="6">
    <source>
        <dbReference type="ARBA" id="ARBA00022592"/>
    </source>
</evidence>
<gene>
    <name evidence="11" type="primary">phoU</name>
    <name evidence="11" type="ORF">D3093_00495</name>
</gene>
<dbReference type="Proteomes" id="UP000298595">
    <property type="component" value="Chromosome"/>
</dbReference>
<dbReference type="InterPro" id="IPR026022">
    <property type="entry name" value="PhoU_dom"/>
</dbReference>
<dbReference type="KEGG" id="aare:D3093_00495"/>
<evidence type="ECO:0000256" key="2">
    <source>
        <dbReference type="ARBA" id="ARBA00008107"/>
    </source>
</evidence>
<evidence type="ECO:0000256" key="3">
    <source>
        <dbReference type="ARBA" id="ARBA00011738"/>
    </source>
</evidence>
<keyword evidence="5" id="KW-0963">Cytoplasm</keyword>
<feature type="domain" description="PhoU" evidence="10">
    <location>
        <begin position="23"/>
        <end position="110"/>
    </location>
</feature>
<dbReference type="FunFam" id="1.20.58.220:FF:000004">
    <property type="entry name" value="Phosphate-specific transport system accessory protein PhoU"/>
    <property type="match status" value="1"/>
</dbReference>
<evidence type="ECO:0000259" key="10">
    <source>
        <dbReference type="Pfam" id="PF01895"/>
    </source>
</evidence>
<keyword evidence="6" id="KW-0592">Phosphate transport</keyword>
<dbReference type="GO" id="GO:0006817">
    <property type="term" value="P:phosphate ion transport"/>
    <property type="evidence" value="ECO:0007669"/>
    <property type="project" value="UniProtKB-KW"/>
</dbReference>
<evidence type="ECO:0000256" key="8">
    <source>
        <dbReference type="ARBA" id="ARBA00069911"/>
    </source>
</evidence>
<evidence type="ECO:0000313" key="12">
    <source>
        <dbReference type="Proteomes" id="UP000298595"/>
    </source>
</evidence>
<accession>A0A4D8P9F8</accession>
<dbReference type="Gene3D" id="1.20.58.220">
    <property type="entry name" value="Phosphate transport system protein phou homolog 2, domain 2"/>
    <property type="match status" value="1"/>
</dbReference>
<dbReference type="Pfam" id="PF01895">
    <property type="entry name" value="PhoU"/>
    <property type="match status" value="2"/>
</dbReference>
<dbReference type="EMBL" id="CP032321">
    <property type="protein sequence ID" value="QCN93874.1"/>
    <property type="molecule type" value="Genomic_DNA"/>
</dbReference>
<proteinExistence type="inferred from homology"/>
<reference evidence="11 12" key="1">
    <citation type="submission" date="2018-09" db="EMBL/GenBank/DDBJ databases">
        <title>Whole genome based analysis of evolution and adaptive divergence in Indian and Brazilian strains of Azospirillum brasilense.</title>
        <authorList>
            <person name="Singh C."/>
            <person name="Tripathi A.K."/>
        </authorList>
    </citation>
    <scope>NUCLEOTIDE SEQUENCE [LARGE SCALE GENOMIC DNA]</scope>
    <source>
        <strain evidence="11 12">MTCC4035</strain>
    </source>
</reference>
<comment type="function">
    <text evidence="7">Plays a role in the regulation of phosphate uptake.</text>
</comment>
<sequence>MKHPAPHIVTAFEDAMKRLKASIVQMAGAAETQLDGALTCLTQRNPEQARAIVESDARLDSYEHEIEANCMRMLVLRQPVADDLREVIAALKIAGNLERVGDHAANTARRAVAVAEFPESPAMSTLPNLGRLVRQRLTTAVDAYVDGDVELALRVWRTDDEVDALYTSLCESINQSAARLPEMFTAHMHLLFIAKSLERIGDHATNIAEVVHFVHTGRPLLDERPKADRSRGMCEGKRAFAPSPALPRFAVEGGMSPPSRSGGGLGRGPKFPIPASQKRKSAPRGALSRFSIQEPISSWTCPPDGARRSRASWRAASRRPARSNARRCGGGSP</sequence>
<feature type="compositionally biased region" description="Basic residues" evidence="9">
    <location>
        <begin position="308"/>
        <end position="325"/>
    </location>
</feature>
<dbReference type="NCBIfam" id="TIGR02135">
    <property type="entry name" value="phoU_full"/>
    <property type="match status" value="1"/>
</dbReference>
<dbReference type="PANTHER" id="PTHR42930">
    <property type="entry name" value="PHOSPHATE-SPECIFIC TRANSPORT SYSTEM ACCESSORY PROTEIN PHOU"/>
    <property type="match status" value="1"/>
</dbReference>
<dbReference type="GO" id="GO:0045936">
    <property type="term" value="P:negative regulation of phosphate metabolic process"/>
    <property type="evidence" value="ECO:0007669"/>
    <property type="project" value="InterPro"/>
</dbReference>
<dbReference type="InterPro" id="IPR038078">
    <property type="entry name" value="PhoU-like_sf"/>
</dbReference>
<dbReference type="SUPFAM" id="SSF109755">
    <property type="entry name" value="PhoU-like"/>
    <property type="match status" value="1"/>
</dbReference>
<feature type="domain" description="PhoU" evidence="10">
    <location>
        <begin position="128"/>
        <end position="211"/>
    </location>
</feature>
<protein>
    <recommendedName>
        <fullName evidence="8">Phosphate-specific transport system accessory protein PhoU homolog</fullName>
    </recommendedName>
</protein>
<feature type="compositionally biased region" description="Polar residues" evidence="9">
    <location>
        <begin position="290"/>
        <end position="300"/>
    </location>
</feature>
<evidence type="ECO:0000256" key="9">
    <source>
        <dbReference type="SAM" id="MobiDB-lite"/>
    </source>
</evidence>
<comment type="similarity">
    <text evidence="2">Belongs to the PhoU family.</text>
</comment>
<dbReference type="GO" id="GO:0030643">
    <property type="term" value="P:intracellular phosphate ion homeostasis"/>
    <property type="evidence" value="ECO:0007669"/>
    <property type="project" value="InterPro"/>
</dbReference>
<name>A0A4D8P9F8_9PROT</name>
<comment type="subcellular location">
    <subcellularLocation>
        <location evidence="1">Cytoplasm</location>
    </subcellularLocation>
</comment>
<feature type="region of interest" description="Disordered" evidence="9">
    <location>
        <begin position="247"/>
        <end position="333"/>
    </location>
</feature>
<evidence type="ECO:0000313" key="11">
    <source>
        <dbReference type="EMBL" id="QCN93874.1"/>
    </source>
</evidence>
<dbReference type="AlphaFoldDB" id="A0A4D8P9F8"/>
<organism evidence="11 12">
    <name type="scientific">Azospirillum argentinense</name>
    <dbReference type="NCBI Taxonomy" id="2970906"/>
    <lineage>
        <taxon>Bacteria</taxon>
        <taxon>Pseudomonadati</taxon>
        <taxon>Pseudomonadota</taxon>
        <taxon>Alphaproteobacteria</taxon>
        <taxon>Rhodospirillales</taxon>
        <taxon>Azospirillaceae</taxon>
        <taxon>Azospirillum</taxon>
    </lineage>
</organism>
<dbReference type="PANTHER" id="PTHR42930:SF3">
    <property type="entry name" value="PHOSPHATE-SPECIFIC TRANSPORT SYSTEM ACCESSORY PROTEIN PHOU"/>
    <property type="match status" value="1"/>
</dbReference>